<protein>
    <recommendedName>
        <fullName evidence="3">SBSPON-like C-terminal domain-containing protein</fullName>
    </recommendedName>
</protein>
<feature type="signal peptide" evidence="2">
    <location>
        <begin position="1"/>
        <end position="17"/>
    </location>
</feature>
<reference evidence="4" key="1">
    <citation type="submission" date="2020-10" db="EMBL/GenBank/DDBJ databases">
        <title>Chromosome-scale genome assembly of the Allis shad, Alosa alosa.</title>
        <authorList>
            <person name="Margot Z."/>
            <person name="Christophe K."/>
            <person name="Cabau C."/>
            <person name="Louis A."/>
            <person name="Berthelot C."/>
            <person name="Parey E."/>
            <person name="Roest Crollius H."/>
            <person name="Montfort J."/>
            <person name="Robinson-Rechavi M."/>
            <person name="Bucao C."/>
            <person name="Bouchez O."/>
            <person name="Gislard M."/>
            <person name="Lluch J."/>
            <person name="Milhes M."/>
            <person name="Lampietro C."/>
            <person name="Lopez Roques C."/>
            <person name="Donnadieu C."/>
            <person name="Braasch I."/>
            <person name="Desvignes T."/>
            <person name="Postlethwait J."/>
            <person name="Bobe J."/>
            <person name="Guiguen Y."/>
        </authorList>
    </citation>
    <scope>NUCLEOTIDE SEQUENCE</scope>
    <source>
        <strain evidence="4">M-15738</strain>
        <tissue evidence="4">Blood</tissue>
    </source>
</reference>
<name>A0AAV6H437_9TELE</name>
<feature type="compositionally biased region" description="Pro residues" evidence="1">
    <location>
        <begin position="26"/>
        <end position="36"/>
    </location>
</feature>
<feature type="chain" id="PRO_5043450852" description="SBSPON-like C-terminal domain-containing protein" evidence="2">
    <location>
        <begin position="18"/>
        <end position="171"/>
    </location>
</feature>
<evidence type="ECO:0000313" key="4">
    <source>
        <dbReference type="EMBL" id="KAG5281379.1"/>
    </source>
</evidence>
<sequence length="171" mass="18561">MGGLVSVLLSVWGGQHGAQSAGAHTPPSPGGHPPTPTSAAPGNCLQHCTPLGSKVAKILPDSFKRNFKDPWRRPHMLMKEEKPSYCVYMRVKRSSVVCKQRVWTAQLVHERSLCVECQSDAMATDSHCAGDGLEANKTFWTAASAPGCHGSWVRESLVEKCRCPPHSVLFV</sequence>
<dbReference type="InterPro" id="IPR056801">
    <property type="entry name" value="SBSPON_C"/>
</dbReference>
<feature type="domain" description="SBSPON-like C-terminal" evidence="3">
    <location>
        <begin position="78"/>
        <end position="164"/>
    </location>
</feature>
<dbReference type="PANTHER" id="PTHR20920">
    <property type="entry name" value="RPE-SPONDIN"/>
    <property type="match status" value="1"/>
</dbReference>
<evidence type="ECO:0000256" key="2">
    <source>
        <dbReference type="SAM" id="SignalP"/>
    </source>
</evidence>
<dbReference type="AlphaFoldDB" id="A0AAV6H437"/>
<accession>A0AAV6H437</accession>
<comment type="caution">
    <text evidence="4">The sequence shown here is derived from an EMBL/GenBank/DDBJ whole genome shotgun (WGS) entry which is preliminary data.</text>
</comment>
<gene>
    <name evidence="4" type="ORF">AALO_G00071470</name>
</gene>
<evidence type="ECO:0000313" key="5">
    <source>
        <dbReference type="Proteomes" id="UP000823561"/>
    </source>
</evidence>
<keyword evidence="2" id="KW-0732">Signal</keyword>
<dbReference type="InterPro" id="IPR039942">
    <property type="entry name" value="SBSPO"/>
</dbReference>
<keyword evidence="5" id="KW-1185">Reference proteome</keyword>
<dbReference type="Pfam" id="PF25031">
    <property type="entry name" value="SBSPON_C"/>
    <property type="match status" value="1"/>
</dbReference>
<dbReference type="PANTHER" id="PTHR20920:SF6">
    <property type="entry name" value="SOMATOMEDIN B AND THROMBOSPONDIN TYPE 1 DOMAIN CONTAINING"/>
    <property type="match status" value="1"/>
</dbReference>
<feature type="region of interest" description="Disordered" evidence="1">
    <location>
        <begin position="18"/>
        <end position="42"/>
    </location>
</feature>
<dbReference type="EMBL" id="JADWDJ010000005">
    <property type="protein sequence ID" value="KAG5281379.1"/>
    <property type="molecule type" value="Genomic_DNA"/>
</dbReference>
<proteinExistence type="predicted"/>
<evidence type="ECO:0000259" key="3">
    <source>
        <dbReference type="Pfam" id="PF25031"/>
    </source>
</evidence>
<evidence type="ECO:0000256" key="1">
    <source>
        <dbReference type="SAM" id="MobiDB-lite"/>
    </source>
</evidence>
<dbReference type="Proteomes" id="UP000823561">
    <property type="component" value="Chromosome 5"/>
</dbReference>
<organism evidence="4 5">
    <name type="scientific">Alosa alosa</name>
    <name type="common">allis shad</name>
    <dbReference type="NCBI Taxonomy" id="278164"/>
    <lineage>
        <taxon>Eukaryota</taxon>
        <taxon>Metazoa</taxon>
        <taxon>Chordata</taxon>
        <taxon>Craniata</taxon>
        <taxon>Vertebrata</taxon>
        <taxon>Euteleostomi</taxon>
        <taxon>Actinopterygii</taxon>
        <taxon>Neopterygii</taxon>
        <taxon>Teleostei</taxon>
        <taxon>Clupei</taxon>
        <taxon>Clupeiformes</taxon>
        <taxon>Clupeoidei</taxon>
        <taxon>Clupeidae</taxon>
        <taxon>Alosa</taxon>
    </lineage>
</organism>